<dbReference type="Pfam" id="PF14567">
    <property type="entry name" value="SUKH_5"/>
    <property type="match status" value="1"/>
</dbReference>
<organism evidence="2 3">
    <name type="scientific">Cytobacillus oceanisediminis</name>
    <dbReference type="NCBI Taxonomy" id="665099"/>
    <lineage>
        <taxon>Bacteria</taxon>
        <taxon>Bacillati</taxon>
        <taxon>Bacillota</taxon>
        <taxon>Bacilli</taxon>
        <taxon>Bacillales</taxon>
        <taxon>Bacillaceae</taxon>
        <taxon>Cytobacillus</taxon>
    </lineage>
</organism>
<sequence>MSINKALEIIEANQGEADFIGEIDEYTIIDAENKLNVKFPKSYRLFLKKYGLGDIFGEEIYGLGTDETGIPNMIWITKELRKTENLPNSLICFYFADDGKYFCLDCSKVHSKNDDNAPVVSYISGLPIKEQPFEMIAENFGDFLSELLMDSLED</sequence>
<dbReference type="AlphaFoldDB" id="A0A2V2ZKQ5"/>
<dbReference type="RefSeq" id="WP_110067816.1">
    <property type="nucleotide sequence ID" value="NZ_QGTW01000026.1"/>
</dbReference>
<evidence type="ECO:0000259" key="1">
    <source>
        <dbReference type="SMART" id="SM00860"/>
    </source>
</evidence>
<dbReference type="EMBL" id="QGTW01000026">
    <property type="protein sequence ID" value="PWW17441.1"/>
    <property type="molecule type" value="Genomic_DNA"/>
</dbReference>
<feature type="domain" description="Knr4/Smi1-like" evidence="1">
    <location>
        <begin position="22"/>
        <end position="146"/>
    </location>
</feature>
<evidence type="ECO:0000313" key="2">
    <source>
        <dbReference type="EMBL" id="PWW17441.1"/>
    </source>
</evidence>
<protein>
    <submittedName>
        <fullName evidence="2">SUKH superfamily protein</fullName>
    </submittedName>
</protein>
<gene>
    <name evidence="2" type="ORF">DFO73_12635</name>
</gene>
<proteinExistence type="predicted"/>
<accession>A0A2V2ZKQ5</accession>
<evidence type="ECO:0000313" key="3">
    <source>
        <dbReference type="Proteomes" id="UP000247150"/>
    </source>
</evidence>
<dbReference type="Proteomes" id="UP000247150">
    <property type="component" value="Unassembled WGS sequence"/>
</dbReference>
<comment type="caution">
    <text evidence="2">The sequence shown here is derived from an EMBL/GenBank/DDBJ whole genome shotgun (WGS) entry which is preliminary data.</text>
</comment>
<dbReference type="Gene3D" id="3.40.1580.10">
    <property type="entry name" value="SMI1/KNR4-like"/>
    <property type="match status" value="1"/>
</dbReference>
<dbReference type="OrthoDB" id="5880263at2"/>
<reference evidence="2 3" key="1">
    <citation type="submission" date="2018-05" db="EMBL/GenBank/DDBJ databases">
        <title>Freshwater and sediment microbial communities from various areas in North America, analyzing microbe dynamics in response to fracking.</title>
        <authorList>
            <person name="Lamendella R."/>
        </authorList>
    </citation>
    <scope>NUCLEOTIDE SEQUENCE [LARGE SCALE GENOMIC DNA]</scope>
    <source>
        <strain evidence="2 3">15_TX</strain>
    </source>
</reference>
<dbReference type="SUPFAM" id="SSF160631">
    <property type="entry name" value="SMI1/KNR4-like"/>
    <property type="match status" value="1"/>
</dbReference>
<dbReference type="SMART" id="SM00860">
    <property type="entry name" value="SMI1_KNR4"/>
    <property type="match status" value="1"/>
</dbReference>
<dbReference type="InterPro" id="IPR037883">
    <property type="entry name" value="Knr4/Smi1-like_sf"/>
</dbReference>
<name>A0A2V2ZKQ5_9BACI</name>
<dbReference type="InterPro" id="IPR018958">
    <property type="entry name" value="Knr4/Smi1-like_dom"/>
</dbReference>